<keyword evidence="3 10" id="KW-0560">Oxidoreductase</keyword>
<reference evidence="13" key="1">
    <citation type="submission" date="2016-01" db="EMBL/GenBank/DDBJ databases">
        <title>Whole genome sequencing of Bhargavaea cecembensis T14.</title>
        <authorList>
            <person name="Hong K.W."/>
        </authorList>
    </citation>
    <scope>NUCLEOTIDE SEQUENCE [LARGE SCALE GENOMIC DNA]</scope>
    <source>
        <strain evidence="13">M19</strain>
    </source>
</reference>
<dbReference type="SUPFAM" id="SSF51905">
    <property type="entry name" value="FAD/NAD(P)-binding domain"/>
    <property type="match status" value="1"/>
</dbReference>
<dbReference type="Proteomes" id="UP000076510">
    <property type="component" value="Unassembled WGS sequence"/>
</dbReference>
<evidence type="ECO:0000256" key="8">
    <source>
        <dbReference type="ARBA" id="ARBA00042619"/>
    </source>
</evidence>
<protein>
    <recommendedName>
        <fullName evidence="6">4,4'-diaponeurosporene oxygenase</fullName>
    </recommendedName>
    <alternativeName>
        <fullName evidence="7">4,4'-diaponeurosporene oxidase</fullName>
    </alternativeName>
    <alternativeName>
        <fullName evidence="8">Carotenoid oxidase</fullName>
    </alternativeName>
</protein>
<sequence length="488" mass="54752">MSGKVIIIGSGLGGLSAGITLQSKGFDVTIIDENVHPGGKMMPVDESGFHFDFGPNTITMPDIFRRVINDAGGDADRYFRFTKLTRHTKNVFPDGRILYQSSDPGEMKESLSQFGEAGRYEAYLEEVNRLYGLAEKGFFYRVFNSWRDYLSPSLAANFARVRPLEKMDHFHRRFFRHPDVLKVFNRYATYIGSSPYKCPATFSLIGHLEMNDGVYYTQGGNTGIAKGFSTFFKECGGVIRSGTKVKKILVEGREAKGIMTSTGEEVRGDFVIVNGDYITATKELLEERDRSSTPDQKLDAYEPSISAFVILAGLREFQPDIHHHQVFFTDDYKEEFDDIFYKKRLPKDPTIYISHSAATDPGVTKGSNLFILVNAPAVNLTEEEVMRYKNRIYDALEQKGIPIRSQLEFEKVMTPDAIKGKFSAYRGALYGIASHTMTEAFLRPSNVSRDVRNLYYAGGTTHPGGGSPMVTISGKNVADFILNRQGKR</sequence>
<comment type="pathway">
    <text evidence="4">Carotenoid biosynthesis; staphyloxanthin biosynthesis; staphyloxanthin from farnesyl diphosphate: step 3/5.</text>
</comment>
<dbReference type="AlphaFoldDB" id="A0A0J5V8B4"/>
<evidence type="ECO:0000256" key="5">
    <source>
        <dbReference type="ARBA" id="ARBA00038194"/>
    </source>
</evidence>
<dbReference type="Gene3D" id="3.50.50.60">
    <property type="entry name" value="FAD/NAD(P)-binding domain"/>
    <property type="match status" value="2"/>
</dbReference>
<evidence type="ECO:0000256" key="6">
    <source>
        <dbReference type="ARBA" id="ARBA00039159"/>
    </source>
</evidence>
<evidence type="ECO:0000256" key="4">
    <source>
        <dbReference type="ARBA" id="ARBA00037901"/>
    </source>
</evidence>
<dbReference type="PANTHER" id="PTHR43734:SF7">
    <property type="entry name" value="4,4'-DIAPONEUROSPORENE OXYGENASE"/>
    <property type="match status" value="1"/>
</dbReference>
<comment type="similarity">
    <text evidence="5">Belongs to the carotenoid/retinoid oxidoreductase family. CrtP subfamily.</text>
</comment>
<evidence type="ECO:0000256" key="10">
    <source>
        <dbReference type="RuleBase" id="RU362075"/>
    </source>
</evidence>
<evidence type="ECO:0000259" key="11">
    <source>
        <dbReference type="Pfam" id="PF01593"/>
    </source>
</evidence>
<dbReference type="GO" id="GO:0016491">
    <property type="term" value="F:oxidoreductase activity"/>
    <property type="evidence" value="ECO:0007669"/>
    <property type="project" value="UniProtKB-KW"/>
</dbReference>
<proteinExistence type="inferred from homology"/>
<keyword evidence="2 10" id="KW-0125">Carotenoid biosynthesis</keyword>
<dbReference type="PANTHER" id="PTHR43734">
    <property type="entry name" value="PHYTOENE DESATURASE"/>
    <property type="match status" value="1"/>
</dbReference>
<evidence type="ECO:0000313" key="12">
    <source>
        <dbReference type="EMBL" id="KZE45495.1"/>
    </source>
</evidence>
<dbReference type="EMBL" id="LQQY01000034">
    <property type="protein sequence ID" value="KZE45495.1"/>
    <property type="molecule type" value="Genomic_DNA"/>
</dbReference>
<name>A0A0J5V8B4_9BACI</name>
<dbReference type="RefSeq" id="WP_048005786.1">
    <property type="nucleotide sequence ID" value="NZ_JBNKIM010000002.1"/>
</dbReference>
<dbReference type="NCBIfam" id="TIGR02734">
    <property type="entry name" value="crtI_fam"/>
    <property type="match status" value="1"/>
</dbReference>
<evidence type="ECO:0000313" key="13">
    <source>
        <dbReference type="Proteomes" id="UP000076510"/>
    </source>
</evidence>
<comment type="caution">
    <text evidence="12">The sequence shown here is derived from an EMBL/GenBank/DDBJ whole genome shotgun (WGS) entry which is preliminary data.</text>
</comment>
<dbReference type="Pfam" id="PF01593">
    <property type="entry name" value="Amino_oxidase"/>
    <property type="match status" value="1"/>
</dbReference>
<gene>
    <name evidence="12" type="ORF">AV649_04700</name>
</gene>
<comment type="cofactor">
    <cofactor evidence="1">
        <name>FAD</name>
        <dbReference type="ChEBI" id="CHEBI:57692"/>
    </cofactor>
</comment>
<evidence type="ECO:0000256" key="3">
    <source>
        <dbReference type="ARBA" id="ARBA00023002"/>
    </source>
</evidence>
<evidence type="ECO:0000256" key="9">
    <source>
        <dbReference type="ARBA" id="ARBA00048532"/>
    </source>
</evidence>
<dbReference type="InterPro" id="IPR036188">
    <property type="entry name" value="FAD/NAD-bd_sf"/>
</dbReference>
<dbReference type="InterPro" id="IPR014105">
    <property type="entry name" value="Carotenoid/retinoid_OxRdtase"/>
</dbReference>
<evidence type="ECO:0000256" key="2">
    <source>
        <dbReference type="ARBA" id="ARBA00022746"/>
    </source>
</evidence>
<feature type="domain" description="Amine oxidase" evidence="11">
    <location>
        <begin position="12"/>
        <end position="481"/>
    </location>
</feature>
<dbReference type="PATRIC" id="fig|189381.10.peg.2215"/>
<accession>A0A0J5V8B4</accession>
<organism evidence="12 13">
    <name type="scientific">Rossellomorea marisflavi</name>
    <dbReference type="NCBI Taxonomy" id="189381"/>
    <lineage>
        <taxon>Bacteria</taxon>
        <taxon>Bacillati</taxon>
        <taxon>Bacillota</taxon>
        <taxon>Bacilli</taxon>
        <taxon>Bacillales</taxon>
        <taxon>Bacillaceae</taxon>
        <taxon>Rossellomorea</taxon>
    </lineage>
</organism>
<evidence type="ECO:0000256" key="7">
    <source>
        <dbReference type="ARBA" id="ARBA00041900"/>
    </source>
</evidence>
<dbReference type="InterPro" id="IPR002937">
    <property type="entry name" value="Amino_oxidase"/>
</dbReference>
<comment type="catalytic activity">
    <reaction evidence="9">
        <text>all-trans-4,4'-diaponeurosporene + 2 AH2 + 2 O2 = 4,4'-diaponeurosporenal + 2 A + 3 H2O</text>
        <dbReference type="Rhea" id="RHEA:56104"/>
        <dbReference type="ChEBI" id="CHEBI:13193"/>
        <dbReference type="ChEBI" id="CHEBI:15377"/>
        <dbReference type="ChEBI" id="CHEBI:15379"/>
        <dbReference type="ChEBI" id="CHEBI:17499"/>
        <dbReference type="ChEBI" id="CHEBI:62743"/>
        <dbReference type="ChEBI" id="CHEBI:79065"/>
    </reaction>
</comment>
<dbReference type="GO" id="GO:0016117">
    <property type="term" value="P:carotenoid biosynthetic process"/>
    <property type="evidence" value="ECO:0007669"/>
    <property type="project" value="UniProtKB-KW"/>
</dbReference>
<evidence type="ECO:0000256" key="1">
    <source>
        <dbReference type="ARBA" id="ARBA00001974"/>
    </source>
</evidence>